<protein>
    <recommendedName>
        <fullName evidence="3">Secreted protein</fullName>
    </recommendedName>
</protein>
<reference evidence="1" key="1">
    <citation type="submission" date="2023-10" db="EMBL/GenBank/DDBJ databases">
        <authorList>
            <person name="Chen Y."/>
            <person name="Shah S."/>
            <person name="Dougan E. K."/>
            <person name="Thang M."/>
            <person name="Chan C."/>
        </authorList>
    </citation>
    <scope>NUCLEOTIDE SEQUENCE [LARGE SCALE GENOMIC DNA]</scope>
</reference>
<sequence>MMLLFLAARLPNGESAESGPAGRPIWRSSVCPTSSRCRRPSMCVSVVMFPNFLAIHVCQIVDWPLRLLFPTCSTVALLIMLPSSGGTWHCTQWRSQEFGFHWPLRRS</sequence>
<organism evidence="1 2">
    <name type="scientific">Prorocentrum cordatum</name>
    <dbReference type="NCBI Taxonomy" id="2364126"/>
    <lineage>
        <taxon>Eukaryota</taxon>
        <taxon>Sar</taxon>
        <taxon>Alveolata</taxon>
        <taxon>Dinophyceae</taxon>
        <taxon>Prorocentrales</taxon>
        <taxon>Prorocentraceae</taxon>
        <taxon>Prorocentrum</taxon>
    </lineage>
</organism>
<dbReference type="Proteomes" id="UP001189429">
    <property type="component" value="Unassembled WGS sequence"/>
</dbReference>
<comment type="caution">
    <text evidence="1">The sequence shown here is derived from an EMBL/GenBank/DDBJ whole genome shotgun (WGS) entry which is preliminary data.</text>
</comment>
<evidence type="ECO:0008006" key="3">
    <source>
        <dbReference type="Google" id="ProtNLM"/>
    </source>
</evidence>
<dbReference type="EMBL" id="CAUYUJ010015699">
    <property type="protein sequence ID" value="CAK0857102.1"/>
    <property type="molecule type" value="Genomic_DNA"/>
</dbReference>
<proteinExistence type="predicted"/>
<evidence type="ECO:0000313" key="2">
    <source>
        <dbReference type="Proteomes" id="UP001189429"/>
    </source>
</evidence>
<evidence type="ECO:0000313" key="1">
    <source>
        <dbReference type="EMBL" id="CAK0857102.1"/>
    </source>
</evidence>
<name>A0ABN9UD19_9DINO</name>
<keyword evidence="2" id="KW-1185">Reference proteome</keyword>
<gene>
    <name evidence="1" type="ORF">PCOR1329_LOCUS47303</name>
</gene>
<accession>A0ABN9UD19</accession>